<reference evidence="1" key="2">
    <citation type="submission" date="2015-06" db="UniProtKB">
        <authorList>
            <consortium name="EnsemblMetazoa"/>
        </authorList>
    </citation>
    <scope>IDENTIFICATION</scope>
</reference>
<dbReference type="EnsemblMetazoa" id="MESCA002471-RA">
    <property type="protein sequence ID" value="MESCA002471-PA"/>
    <property type="gene ID" value="MESCA002471"/>
</dbReference>
<organism evidence="1 2">
    <name type="scientific">Megaselia scalaris</name>
    <name type="common">Humpbacked fly</name>
    <name type="synonym">Phora scalaris</name>
    <dbReference type="NCBI Taxonomy" id="36166"/>
    <lineage>
        <taxon>Eukaryota</taxon>
        <taxon>Metazoa</taxon>
        <taxon>Ecdysozoa</taxon>
        <taxon>Arthropoda</taxon>
        <taxon>Hexapoda</taxon>
        <taxon>Insecta</taxon>
        <taxon>Pterygota</taxon>
        <taxon>Neoptera</taxon>
        <taxon>Endopterygota</taxon>
        <taxon>Diptera</taxon>
        <taxon>Brachycera</taxon>
        <taxon>Muscomorpha</taxon>
        <taxon>Platypezoidea</taxon>
        <taxon>Phoridae</taxon>
        <taxon>Megaseliini</taxon>
        <taxon>Megaselia</taxon>
    </lineage>
</organism>
<reference evidence="2" key="1">
    <citation type="submission" date="2013-02" db="EMBL/GenBank/DDBJ databases">
        <authorList>
            <person name="Hughes D."/>
        </authorList>
    </citation>
    <scope>NUCLEOTIDE SEQUENCE</scope>
    <source>
        <strain>Durham</strain>
        <strain evidence="2">NC isolate 2 -- Noor lab</strain>
    </source>
</reference>
<protein>
    <submittedName>
        <fullName evidence="1">Uncharacterized protein</fullName>
    </submittedName>
</protein>
<name>T1GGF1_MEGSC</name>
<evidence type="ECO:0000313" key="2">
    <source>
        <dbReference type="Proteomes" id="UP000015102"/>
    </source>
</evidence>
<dbReference type="EMBL" id="CAQQ02086422">
    <property type="status" value="NOT_ANNOTATED_CDS"/>
    <property type="molecule type" value="Genomic_DNA"/>
</dbReference>
<sequence length="19" mass="2237">MSNWMLKELQDNKSPCQAL</sequence>
<dbReference type="AlphaFoldDB" id="T1GGF1"/>
<evidence type="ECO:0000313" key="1">
    <source>
        <dbReference type="EnsemblMetazoa" id="MESCA002471-PA"/>
    </source>
</evidence>
<proteinExistence type="predicted"/>
<keyword evidence="2" id="KW-1185">Reference proteome</keyword>
<dbReference type="EMBL" id="CAQQ02086423">
    <property type="status" value="NOT_ANNOTATED_CDS"/>
    <property type="molecule type" value="Genomic_DNA"/>
</dbReference>
<dbReference type="Proteomes" id="UP000015102">
    <property type="component" value="Unassembled WGS sequence"/>
</dbReference>
<accession>T1GGF1</accession>
<dbReference type="HOGENOM" id="CLU_3430068_0_0_1"/>